<dbReference type="InterPro" id="IPR040256">
    <property type="entry name" value="At4g02000-like"/>
</dbReference>
<keyword evidence="1" id="KW-0862">Zinc</keyword>
<feature type="compositionally biased region" description="Basic and acidic residues" evidence="2">
    <location>
        <begin position="191"/>
        <end position="200"/>
    </location>
</feature>
<dbReference type="GO" id="GO:0008270">
    <property type="term" value="F:zinc ion binding"/>
    <property type="evidence" value="ECO:0007669"/>
    <property type="project" value="UniProtKB-KW"/>
</dbReference>
<dbReference type="OrthoDB" id="852000at2759"/>
<dbReference type="InterPro" id="IPR036875">
    <property type="entry name" value="Znf_CCHC_sf"/>
</dbReference>
<feature type="region of interest" description="Disordered" evidence="2">
    <location>
        <begin position="180"/>
        <end position="226"/>
    </location>
</feature>
<reference evidence="4" key="2">
    <citation type="journal article" date="2023" name="Plants (Basel)">
        <title>Annotation of the Turnera subulata (Passifloraceae) Draft Genome Reveals the S-Locus Evolved after the Divergence of Turneroideae from Passifloroideae in a Stepwise Manner.</title>
        <authorList>
            <person name="Henning P.M."/>
            <person name="Roalson E.H."/>
            <person name="Mir W."/>
            <person name="McCubbin A.G."/>
            <person name="Shore J.S."/>
        </authorList>
    </citation>
    <scope>NUCLEOTIDE SEQUENCE</scope>
    <source>
        <strain evidence="4">F60SS</strain>
    </source>
</reference>
<evidence type="ECO:0000256" key="2">
    <source>
        <dbReference type="SAM" id="MobiDB-lite"/>
    </source>
</evidence>
<dbReference type="PANTHER" id="PTHR31286:SF99">
    <property type="entry name" value="DUF4283 DOMAIN-CONTAINING PROTEIN"/>
    <property type="match status" value="1"/>
</dbReference>
<sequence length="259" mass="29822">MGNDFYHLRFTVDADYERVLYEGPWLIGDHVVAVKRWVPHFDPDATAIDKVVTWVQIPKLDLEYYDRGLLMRVGNRIGKFPRVDNATLTASRCNFARICVEVDLTKPLKSKFKIRRKVHRLVYEGLHNICFECGKFGHMRDRCPDAIRDDLVEEIEDRVNDLPQEEVISTEVLDPYGPWMIAQKNRRKRSPKEGTGDNHKQQMPKSQPPTPKKVADDVSKNANYQEVSSSKFGVLVDLEDEGDLHGLEEAEARSVPFNV</sequence>
<feature type="domain" description="CCHC-type" evidence="3">
    <location>
        <begin position="130"/>
        <end position="145"/>
    </location>
</feature>
<evidence type="ECO:0000313" key="5">
    <source>
        <dbReference type="Proteomes" id="UP001141552"/>
    </source>
</evidence>
<proteinExistence type="predicted"/>
<reference evidence="4" key="1">
    <citation type="submission" date="2022-02" db="EMBL/GenBank/DDBJ databases">
        <authorList>
            <person name="Henning P.M."/>
            <person name="McCubbin A.G."/>
            <person name="Shore J.S."/>
        </authorList>
    </citation>
    <scope>NUCLEOTIDE SEQUENCE</scope>
    <source>
        <strain evidence="4">F60SS</strain>
        <tissue evidence="4">Leaves</tissue>
    </source>
</reference>
<protein>
    <recommendedName>
        <fullName evidence="3">CCHC-type domain-containing protein</fullName>
    </recommendedName>
</protein>
<keyword evidence="5" id="KW-1185">Reference proteome</keyword>
<gene>
    <name evidence="4" type="ORF">Tsubulata_032955</name>
</gene>
<dbReference type="EMBL" id="JAKUCV010004963">
    <property type="protein sequence ID" value="KAJ4833381.1"/>
    <property type="molecule type" value="Genomic_DNA"/>
</dbReference>
<dbReference type="InterPro" id="IPR001878">
    <property type="entry name" value="Znf_CCHC"/>
</dbReference>
<dbReference type="InterPro" id="IPR025558">
    <property type="entry name" value="DUF4283"/>
</dbReference>
<evidence type="ECO:0000313" key="4">
    <source>
        <dbReference type="EMBL" id="KAJ4833381.1"/>
    </source>
</evidence>
<dbReference type="GO" id="GO:0003676">
    <property type="term" value="F:nucleic acid binding"/>
    <property type="evidence" value="ECO:0007669"/>
    <property type="project" value="InterPro"/>
</dbReference>
<dbReference type="AlphaFoldDB" id="A0A9Q0FL12"/>
<accession>A0A9Q0FL12</accession>
<comment type="caution">
    <text evidence="4">The sequence shown here is derived from an EMBL/GenBank/DDBJ whole genome shotgun (WGS) entry which is preliminary data.</text>
</comment>
<dbReference type="SUPFAM" id="SSF57756">
    <property type="entry name" value="Retrovirus zinc finger-like domains"/>
    <property type="match status" value="1"/>
</dbReference>
<evidence type="ECO:0000259" key="3">
    <source>
        <dbReference type="PROSITE" id="PS50158"/>
    </source>
</evidence>
<keyword evidence="1" id="KW-0863">Zinc-finger</keyword>
<dbReference type="PANTHER" id="PTHR31286">
    <property type="entry name" value="GLYCINE-RICH CELL WALL STRUCTURAL PROTEIN 1.8-LIKE"/>
    <property type="match status" value="1"/>
</dbReference>
<name>A0A9Q0FL12_9ROSI</name>
<dbReference type="Pfam" id="PF14111">
    <property type="entry name" value="DUF4283"/>
    <property type="match status" value="1"/>
</dbReference>
<keyword evidence="1" id="KW-0479">Metal-binding</keyword>
<dbReference type="Proteomes" id="UP001141552">
    <property type="component" value="Unassembled WGS sequence"/>
</dbReference>
<evidence type="ECO:0000256" key="1">
    <source>
        <dbReference type="PROSITE-ProRule" id="PRU00047"/>
    </source>
</evidence>
<organism evidence="4 5">
    <name type="scientific">Turnera subulata</name>
    <dbReference type="NCBI Taxonomy" id="218843"/>
    <lineage>
        <taxon>Eukaryota</taxon>
        <taxon>Viridiplantae</taxon>
        <taxon>Streptophyta</taxon>
        <taxon>Embryophyta</taxon>
        <taxon>Tracheophyta</taxon>
        <taxon>Spermatophyta</taxon>
        <taxon>Magnoliopsida</taxon>
        <taxon>eudicotyledons</taxon>
        <taxon>Gunneridae</taxon>
        <taxon>Pentapetalae</taxon>
        <taxon>rosids</taxon>
        <taxon>fabids</taxon>
        <taxon>Malpighiales</taxon>
        <taxon>Passifloraceae</taxon>
        <taxon>Turnera</taxon>
    </lineage>
</organism>
<dbReference type="PROSITE" id="PS50158">
    <property type="entry name" value="ZF_CCHC"/>
    <property type="match status" value="1"/>
</dbReference>